<evidence type="ECO:0000256" key="1">
    <source>
        <dbReference type="ARBA" id="ARBA00004728"/>
    </source>
</evidence>
<dbReference type="Proteomes" id="UP000278807">
    <property type="component" value="Unassembled WGS sequence"/>
</dbReference>
<sequence>MIIHVGSVFYTITFLIKGKPSYENSCDVIPLIHLSQKILGLRPKIYGLENCYAYRQCIYVINHQSFIDSIAVSHLWKEPCSVIVKNSLKYVGLGWPIIYFTKILPIARDDHAKAIATMHKALDMVKNDHVTMFVFPEGTRNRNGDRLLPFKKGAFHLAIQSQLPVFPVVISSYKSFLDHKNKVFDDEDIR</sequence>
<dbReference type="GO" id="GO:0003841">
    <property type="term" value="F:1-acylglycerol-3-phosphate O-acyltransferase activity"/>
    <property type="evidence" value="ECO:0007669"/>
    <property type="project" value="UniProtKB-EC"/>
</dbReference>
<dbReference type="OrthoDB" id="202234at2759"/>
<dbReference type="SMART" id="SM00563">
    <property type="entry name" value="PlsC"/>
    <property type="match status" value="1"/>
</dbReference>
<evidence type="ECO:0000256" key="3">
    <source>
        <dbReference type="ARBA" id="ARBA00022679"/>
    </source>
</evidence>
<name>A0A0R3TNF3_RODNA</name>
<dbReference type="PANTHER" id="PTHR10434">
    <property type="entry name" value="1-ACYL-SN-GLYCEROL-3-PHOSPHATE ACYLTRANSFERASE"/>
    <property type="match status" value="1"/>
</dbReference>
<dbReference type="STRING" id="102285.A0A0R3TNF3"/>
<reference evidence="8" key="1">
    <citation type="submission" date="2017-02" db="UniProtKB">
        <authorList>
            <consortium name="WormBaseParasite"/>
        </authorList>
    </citation>
    <scope>IDENTIFICATION</scope>
</reference>
<keyword evidence="4" id="KW-0012">Acyltransferase</keyword>
<dbReference type="InterPro" id="IPR002123">
    <property type="entry name" value="Plipid/glycerol_acylTrfase"/>
</dbReference>
<dbReference type="EMBL" id="UZAE01012426">
    <property type="protein sequence ID" value="VDO05095.1"/>
    <property type="molecule type" value="Genomic_DNA"/>
</dbReference>
<keyword evidence="3" id="KW-0808">Transferase</keyword>
<comment type="pathway">
    <text evidence="1">Phospholipid metabolism; CDP-diacylglycerol biosynthesis; CDP-diacylglycerol from sn-glycerol 3-phosphate: step 2/3.</text>
</comment>
<dbReference type="Pfam" id="PF01553">
    <property type="entry name" value="Acyltransferase"/>
    <property type="match status" value="1"/>
</dbReference>
<dbReference type="WBParaSite" id="HNAJ_0000891001-mRNA-1">
    <property type="protein sequence ID" value="HNAJ_0000891001-mRNA-1"/>
    <property type="gene ID" value="HNAJ_0000891001"/>
</dbReference>
<dbReference type="SUPFAM" id="SSF69593">
    <property type="entry name" value="Glycerol-3-phosphate (1)-acyltransferase"/>
    <property type="match status" value="1"/>
</dbReference>
<dbReference type="GO" id="GO:0005783">
    <property type="term" value="C:endoplasmic reticulum"/>
    <property type="evidence" value="ECO:0007669"/>
    <property type="project" value="TreeGrafter"/>
</dbReference>
<evidence type="ECO:0000313" key="7">
    <source>
        <dbReference type="Proteomes" id="UP000278807"/>
    </source>
</evidence>
<accession>A0A0R3TNF3</accession>
<evidence type="ECO:0000256" key="2">
    <source>
        <dbReference type="ARBA" id="ARBA00013211"/>
    </source>
</evidence>
<feature type="domain" description="Phospholipid/glycerol acyltransferase" evidence="5">
    <location>
        <begin position="57"/>
        <end position="173"/>
    </location>
</feature>
<evidence type="ECO:0000313" key="8">
    <source>
        <dbReference type="WBParaSite" id="HNAJ_0000891001-mRNA-1"/>
    </source>
</evidence>
<reference evidence="6 7" key="2">
    <citation type="submission" date="2018-11" db="EMBL/GenBank/DDBJ databases">
        <authorList>
            <consortium name="Pathogen Informatics"/>
        </authorList>
    </citation>
    <scope>NUCLEOTIDE SEQUENCE [LARGE SCALE GENOMIC DNA]</scope>
</reference>
<evidence type="ECO:0000313" key="6">
    <source>
        <dbReference type="EMBL" id="VDO05095.1"/>
    </source>
</evidence>
<dbReference type="AlphaFoldDB" id="A0A0R3TNF3"/>
<evidence type="ECO:0000259" key="5">
    <source>
        <dbReference type="SMART" id="SM00563"/>
    </source>
</evidence>
<gene>
    <name evidence="6" type="ORF">HNAJ_LOCUS8906</name>
</gene>
<organism evidence="8">
    <name type="scientific">Rodentolepis nana</name>
    <name type="common">Dwarf tapeworm</name>
    <name type="synonym">Hymenolepis nana</name>
    <dbReference type="NCBI Taxonomy" id="102285"/>
    <lineage>
        <taxon>Eukaryota</taxon>
        <taxon>Metazoa</taxon>
        <taxon>Spiralia</taxon>
        <taxon>Lophotrochozoa</taxon>
        <taxon>Platyhelminthes</taxon>
        <taxon>Cestoda</taxon>
        <taxon>Eucestoda</taxon>
        <taxon>Cyclophyllidea</taxon>
        <taxon>Hymenolepididae</taxon>
        <taxon>Rodentolepis</taxon>
    </lineage>
</organism>
<dbReference type="PANTHER" id="PTHR10434:SF11">
    <property type="entry name" value="1-ACYL-SN-GLYCEROL-3-PHOSPHATE ACYLTRANSFERASE"/>
    <property type="match status" value="1"/>
</dbReference>
<evidence type="ECO:0000256" key="4">
    <source>
        <dbReference type="ARBA" id="ARBA00023315"/>
    </source>
</evidence>
<dbReference type="EC" id="2.3.1.51" evidence="2"/>
<dbReference type="CDD" id="cd07989">
    <property type="entry name" value="LPLAT_AGPAT-like"/>
    <property type="match status" value="1"/>
</dbReference>
<protein>
    <recommendedName>
        <fullName evidence="2">1-acylglycerol-3-phosphate O-acyltransferase</fullName>
        <ecNumber evidence="2">2.3.1.51</ecNumber>
    </recommendedName>
</protein>
<dbReference type="GO" id="GO:0006654">
    <property type="term" value="P:phosphatidic acid biosynthetic process"/>
    <property type="evidence" value="ECO:0007669"/>
    <property type="project" value="TreeGrafter"/>
</dbReference>
<keyword evidence="7" id="KW-1185">Reference proteome</keyword>
<proteinExistence type="predicted"/>